<dbReference type="AlphaFoldDB" id="A0AA88XR44"/>
<feature type="domain" description="Reverse transcriptase" evidence="2">
    <location>
        <begin position="190"/>
        <end position="384"/>
    </location>
</feature>
<dbReference type="InterPro" id="IPR052055">
    <property type="entry name" value="Hepadnavirus_pol/RT"/>
</dbReference>
<dbReference type="Pfam" id="PF00078">
    <property type="entry name" value="RVT_1"/>
    <property type="match status" value="1"/>
</dbReference>
<dbReference type="Proteomes" id="UP001186944">
    <property type="component" value="Unassembled WGS sequence"/>
</dbReference>
<dbReference type="PANTHER" id="PTHR33050">
    <property type="entry name" value="REVERSE TRANSCRIPTASE DOMAIN-CONTAINING PROTEIN"/>
    <property type="match status" value="1"/>
</dbReference>
<sequence length="651" mass="73735">MPPVTRRRGRGRINPTSRNPPSSGNVGQTTTQVQQQIPVITRPVPTATITAEQLKDVTDKVTDRVLAQLNGANAQLPIFDSNNQGPSNPHLIQLTPGNLEHPVEYNSVVNSDVSGIGNTPIRPEVLKQYLAEYPFNTIADEIYFGFKRGFDLHYSGPRISLLCPNLKSIQGKENIAFEIAMKEVRLGRVAGPFSICPLPNLRVSPVGLVPKKDGSWRLIHHLSYPDHFSVNCFIDQKFCTVQYTSFDSALTMLANLGRGAIAARLDIKSAFRLLPISPSDFELLGFKISDHFFIDKCLPFGCSLSCNLFEKFATFLEWELKRRANTQNVVHYIDDFLLAGRANTNECTNLMSCYSAMCEQFGVPLAPEKTIGPDTTLTFLGLEIDTIEMSVRIPVEKLNKLFLELENLRCKKKTTLKQLQSLTGLLNFCCRALPAGRAFIRRFYDAMTGLSKPYHHVRITEEIKQDINMWLYFLKSFNGSTKYSLPDWHSDDELELFTDSAGQGNLGCSAIFKTHWAFMKWPLAWQEKEILQDISFLELVPIVMAIHIWGSCLTNKRVVLHTDNKALVTILNKRSSKSKRVMRLIRPLVYHCLIHNIQYRSVHVPGKFNVIADLLSRQEWSKFHLAFRNKDNFCTPVPHSFLELLSGLEVM</sequence>
<evidence type="ECO:0000259" key="2">
    <source>
        <dbReference type="PROSITE" id="PS50878"/>
    </source>
</evidence>
<organism evidence="3 4">
    <name type="scientific">Pinctada imbricata</name>
    <name type="common">Atlantic pearl-oyster</name>
    <name type="synonym">Pinctada martensii</name>
    <dbReference type="NCBI Taxonomy" id="66713"/>
    <lineage>
        <taxon>Eukaryota</taxon>
        <taxon>Metazoa</taxon>
        <taxon>Spiralia</taxon>
        <taxon>Lophotrochozoa</taxon>
        <taxon>Mollusca</taxon>
        <taxon>Bivalvia</taxon>
        <taxon>Autobranchia</taxon>
        <taxon>Pteriomorphia</taxon>
        <taxon>Pterioida</taxon>
        <taxon>Pterioidea</taxon>
        <taxon>Pteriidae</taxon>
        <taxon>Pinctada</taxon>
    </lineage>
</organism>
<dbReference type="SUPFAM" id="SSF56672">
    <property type="entry name" value="DNA/RNA polymerases"/>
    <property type="match status" value="1"/>
</dbReference>
<evidence type="ECO:0000313" key="4">
    <source>
        <dbReference type="Proteomes" id="UP001186944"/>
    </source>
</evidence>
<feature type="compositionally biased region" description="Polar residues" evidence="1">
    <location>
        <begin position="14"/>
        <end position="27"/>
    </location>
</feature>
<dbReference type="InterPro" id="IPR000477">
    <property type="entry name" value="RT_dom"/>
</dbReference>
<dbReference type="InterPro" id="IPR043128">
    <property type="entry name" value="Rev_trsase/Diguanyl_cyclase"/>
</dbReference>
<accession>A0AA88XR44</accession>
<dbReference type="Gene3D" id="3.30.70.270">
    <property type="match status" value="1"/>
</dbReference>
<keyword evidence="4" id="KW-1185">Reference proteome</keyword>
<proteinExistence type="predicted"/>
<dbReference type="PANTHER" id="PTHR33050:SF8">
    <property type="entry name" value="REVERSE TRANSCRIPTASE DOMAIN-CONTAINING PROTEIN"/>
    <property type="match status" value="1"/>
</dbReference>
<feature type="region of interest" description="Disordered" evidence="1">
    <location>
        <begin position="1"/>
        <end position="34"/>
    </location>
</feature>
<dbReference type="EMBL" id="VSWD01000012">
    <property type="protein sequence ID" value="KAK3085944.1"/>
    <property type="molecule type" value="Genomic_DNA"/>
</dbReference>
<dbReference type="CDD" id="cd09275">
    <property type="entry name" value="RNase_HI_RT_DIRS1"/>
    <property type="match status" value="1"/>
</dbReference>
<dbReference type="Gene3D" id="3.10.10.10">
    <property type="entry name" value="HIV Type 1 Reverse Transcriptase, subunit A, domain 1"/>
    <property type="match status" value="1"/>
</dbReference>
<dbReference type="PROSITE" id="PS50878">
    <property type="entry name" value="RT_POL"/>
    <property type="match status" value="1"/>
</dbReference>
<dbReference type="InterPro" id="IPR043502">
    <property type="entry name" value="DNA/RNA_pol_sf"/>
</dbReference>
<name>A0AA88XR44_PINIB</name>
<protein>
    <recommendedName>
        <fullName evidence="2">Reverse transcriptase domain-containing protein</fullName>
    </recommendedName>
</protein>
<dbReference type="CDD" id="cd03714">
    <property type="entry name" value="RT_DIRS1"/>
    <property type="match status" value="1"/>
</dbReference>
<gene>
    <name evidence="3" type="ORF">FSP39_011082</name>
</gene>
<feature type="compositionally biased region" description="Basic residues" evidence="1">
    <location>
        <begin position="1"/>
        <end position="11"/>
    </location>
</feature>
<evidence type="ECO:0000313" key="3">
    <source>
        <dbReference type="EMBL" id="KAK3085944.1"/>
    </source>
</evidence>
<evidence type="ECO:0000256" key="1">
    <source>
        <dbReference type="SAM" id="MobiDB-lite"/>
    </source>
</evidence>
<reference evidence="3" key="1">
    <citation type="submission" date="2019-08" db="EMBL/GenBank/DDBJ databases">
        <title>The improved chromosome-level genome for the pearl oyster Pinctada fucata martensii using PacBio sequencing and Hi-C.</title>
        <authorList>
            <person name="Zheng Z."/>
        </authorList>
    </citation>
    <scope>NUCLEOTIDE SEQUENCE</scope>
    <source>
        <strain evidence="3">ZZ-2019</strain>
        <tissue evidence="3">Adductor muscle</tissue>
    </source>
</reference>
<comment type="caution">
    <text evidence="3">The sequence shown here is derived from an EMBL/GenBank/DDBJ whole genome shotgun (WGS) entry which is preliminary data.</text>
</comment>